<name>D6GQH2_FILAD</name>
<reference evidence="4" key="1">
    <citation type="submission" date="2010-12" db="EMBL/GenBank/DDBJ databases">
        <title>The genome sequence of Filifactor alocis strain ATCC 35896.</title>
        <authorList>
            <consortium name="The Broad Institute Genome Sequencing Platform"/>
            <person name="Ward D."/>
            <person name="Earl A."/>
            <person name="Feldgarden M."/>
            <person name="Young S.K."/>
            <person name="Gargeya S."/>
            <person name="Zeng Q."/>
            <person name="Alvarado L."/>
            <person name="Berlin A."/>
            <person name="Bochicchio J."/>
            <person name="Chapman S.B."/>
            <person name="Chen Z."/>
            <person name="Freedman E."/>
            <person name="Gellesch M."/>
            <person name="Goldberg J."/>
            <person name="Griggs A."/>
            <person name="Gujja S."/>
            <person name="Heilman E."/>
            <person name="Heiman D."/>
            <person name="Howarth C."/>
            <person name="Mehta T."/>
            <person name="Neiman D."/>
            <person name="Pearson M."/>
            <person name="Roberts A."/>
            <person name="Saif S."/>
            <person name="Shea T."/>
            <person name="Shenoy N."/>
            <person name="Sisk P."/>
            <person name="Stolte C."/>
            <person name="Sykes S."/>
            <person name="White J."/>
            <person name="Yandava C."/>
            <person name="Izard J."/>
            <person name="Blanton J.M."/>
            <person name="Baranova O.V."/>
            <person name="Tanner A.C."/>
            <person name="Dewhirst F.E."/>
            <person name="Haas B."/>
            <person name="Nusbaum C."/>
            <person name="Birren B."/>
        </authorList>
    </citation>
    <scope>NUCLEOTIDE SEQUENCE [LARGE SCALE GENOMIC DNA]</scope>
    <source>
        <strain evidence="4">ATCC 35896 / D40 B5</strain>
    </source>
</reference>
<evidence type="ECO:0000256" key="2">
    <source>
        <dbReference type="ARBA" id="ARBA00023002"/>
    </source>
</evidence>
<dbReference type="SUPFAM" id="SSF89733">
    <property type="entry name" value="L-sulfolactate dehydrogenase-like"/>
    <property type="match status" value="1"/>
</dbReference>
<dbReference type="Gene3D" id="3.30.1370.60">
    <property type="entry name" value="Hypothetical oxidoreductase yiak, domain 2"/>
    <property type="match status" value="1"/>
</dbReference>
<dbReference type="EC" id="1.1.1.37" evidence="3"/>
<keyword evidence="4" id="KW-1185">Reference proteome</keyword>
<dbReference type="STRING" id="546269.HMPREF0389_00947"/>
<dbReference type="eggNOG" id="COG2055">
    <property type="taxonomic scope" value="Bacteria"/>
</dbReference>
<dbReference type="RefSeq" id="WP_014262939.1">
    <property type="nucleotide sequence ID" value="NC_016630.1"/>
</dbReference>
<evidence type="ECO:0000313" key="3">
    <source>
        <dbReference type="EMBL" id="EFE29025.1"/>
    </source>
</evidence>
<dbReference type="Pfam" id="PF02615">
    <property type="entry name" value="Ldh_2"/>
    <property type="match status" value="1"/>
</dbReference>
<dbReference type="KEGG" id="faa:HMPREF0389_00947"/>
<gene>
    <name evidence="3" type="primary">mdh</name>
    <name evidence="3" type="ordered locus">HMPREF0389_00947</name>
</gene>
<sequence>MNVDINKTKNFVKAIFTSLGLSNRYAEMSMEVILQAELTGVLTHGLAKLPFYVMRYKNKSENISPKIKIMNNHTNNILLDGDNASGLIVGPEALKICIRSAKEKGIAAVAVKNSGHFGCGNYYSWKFAEENLIGIVMTNSAPLMAPYGGKEREIGTNPITVAIPANHENPIILDMASSIAAYGKIQVAAIVNEKIPFTWANNKDGMVTDNPTEALNGTLQPLGGYKGYGLAVIVDALTSLLSHGEFGKNISSVEELSENSSEKISHFMLGIDPSTFYDIGDFLSYVDSYVKYIKNSPKAEGNDEIFLPGEIEFNKYHQNIEQGLTIRNETKAILLQIANDLGLNFDDYASLEELISNAY</sequence>
<dbReference type="Proteomes" id="UP000007468">
    <property type="component" value="Chromosome"/>
</dbReference>
<dbReference type="PATRIC" id="fig|546269.5.peg.1453"/>
<dbReference type="Gene3D" id="1.10.1530.10">
    <property type="match status" value="1"/>
</dbReference>
<dbReference type="GO" id="GO:0050578">
    <property type="term" value="F:(2R)-2-hydroxyacid dehydrogenase (NADP+) activity"/>
    <property type="evidence" value="ECO:0007669"/>
    <property type="project" value="UniProtKB-EC"/>
</dbReference>
<comment type="similarity">
    <text evidence="1">Belongs to the LDH2/MDH2 oxidoreductase family.</text>
</comment>
<dbReference type="EC" id="1.1.1.82" evidence="3"/>
<dbReference type="PANTHER" id="PTHR11091">
    <property type="entry name" value="OXIDOREDUCTASE-RELATED"/>
    <property type="match status" value="1"/>
</dbReference>
<protein>
    <submittedName>
        <fullName evidence="3">Malate/L-sulfolactate dehydrogenase</fullName>
        <ecNumber evidence="3">1.1.1.272</ecNumber>
        <ecNumber evidence="3">1.1.1.37</ecNumber>
        <ecNumber evidence="3">1.1.1.82</ecNumber>
    </submittedName>
</protein>
<evidence type="ECO:0000256" key="1">
    <source>
        <dbReference type="ARBA" id="ARBA00006056"/>
    </source>
</evidence>
<dbReference type="InterPro" id="IPR036111">
    <property type="entry name" value="Mal/L-sulfo/L-lacto_DH-like_sf"/>
</dbReference>
<dbReference type="EMBL" id="CP002390">
    <property type="protein sequence ID" value="EFE29025.1"/>
    <property type="molecule type" value="Genomic_DNA"/>
</dbReference>
<evidence type="ECO:0000313" key="4">
    <source>
        <dbReference type="Proteomes" id="UP000007468"/>
    </source>
</evidence>
<accession>D6GQH2</accession>
<dbReference type="PANTHER" id="PTHR11091:SF0">
    <property type="entry name" value="MALATE DEHYDROGENASE"/>
    <property type="match status" value="1"/>
</dbReference>
<dbReference type="InterPro" id="IPR043143">
    <property type="entry name" value="Mal/L-sulf/L-lact_DH-like_NADP"/>
</dbReference>
<proteinExistence type="inferred from homology"/>
<dbReference type="InterPro" id="IPR043144">
    <property type="entry name" value="Mal/L-sulf/L-lact_DH-like_ah"/>
</dbReference>
<dbReference type="GO" id="GO:0030060">
    <property type="term" value="F:L-malate dehydrogenase (NAD+) activity"/>
    <property type="evidence" value="ECO:0007669"/>
    <property type="project" value="UniProtKB-EC"/>
</dbReference>
<dbReference type="EC" id="1.1.1.272" evidence="3"/>
<organism evidence="3 4">
    <name type="scientific">Filifactor alocis (strain ATCC 35896 / CCUG 47790 / D40 B5)</name>
    <name type="common">Fusobacterium alocis</name>
    <dbReference type="NCBI Taxonomy" id="546269"/>
    <lineage>
        <taxon>Bacteria</taxon>
        <taxon>Bacillati</taxon>
        <taxon>Bacillota</taxon>
        <taxon>Clostridia</taxon>
        <taxon>Peptostreptococcales</taxon>
        <taxon>Filifactoraceae</taxon>
        <taxon>Filifactor</taxon>
    </lineage>
</organism>
<dbReference type="InterPro" id="IPR003767">
    <property type="entry name" value="Malate/L-lactate_DH-like"/>
</dbReference>
<dbReference type="GO" id="GO:0046554">
    <property type="term" value="F:L-malate dehydrogenase (NADP+) activity"/>
    <property type="evidence" value="ECO:0007669"/>
    <property type="project" value="UniProtKB-EC"/>
</dbReference>
<keyword evidence="2 3" id="KW-0560">Oxidoreductase</keyword>
<dbReference type="AlphaFoldDB" id="D6GQH2"/>